<evidence type="ECO:0000313" key="6">
    <source>
        <dbReference type="Proteomes" id="UP000050794"/>
    </source>
</evidence>
<evidence type="ECO:0000313" key="5">
    <source>
        <dbReference type="EMBL" id="VDM28576.1"/>
    </source>
</evidence>
<keyword evidence="2" id="KW-0175">Coiled coil</keyword>
<comment type="similarity">
    <text evidence="1">Belongs to the N-CoR nuclear receptor corepressors family.</text>
</comment>
<dbReference type="PANTHER" id="PTHR13992:SF39">
    <property type="entry name" value="SMRTER, ISOFORM G"/>
    <property type="match status" value="1"/>
</dbReference>
<feature type="coiled-coil region" evidence="2">
    <location>
        <begin position="31"/>
        <end position="58"/>
    </location>
</feature>
<reference evidence="7" key="1">
    <citation type="submission" date="2016-06" db="UniProtKB">
        <authorList>
            <consortium name="WormBaseParasite"/>
        </authorList>
    </citation>
    <scope>IDENTIFICATION</scope>
</reference>
<organism evidence="6 7">
    <name type="scientific">Toxocara canis</name>
    <name type="common">Canine roundworm</name>
    <dbReference type="NCBI Taxonomy" id="6265"/>
    <lineage>
        <taxon>Eukaryota</taxon>
        <taxon>Metazoa</taxon>
        <taxon>Ecdysozoa</taxon>
        <taxon>Nematoda</taxon>
        <taxon>Chromadorea</taxon>
        <taxon>Rhabditida</taxon>
        <taxon>Spirurina</taxon>
        <taxon>Ascaridomorpha</taxon>
        <taxon>Ascaridoidea</taxon>
        <taxon>Toxocaridae</taxon>
        <taxon>Toxocara</taxon>
    </lineage>
</organism>
<evidence type="ECO:0000256" key="3">
    <source>
        <dbReference type="SAM" id="MobiDB-lite"/>
    </source>
</evidence>
<dbReference type="WBParaSite" id="TCNE_0000285801-mRNA-1">
    <property type="protein sequence ID" value="TCNE_0000285801-mRNA-1"/>
    <property type="gene ID" value="TCNE_0000285801"/>
</dbReference>
<gene>
    <name evidence="5" type="ORF">TCNE_LOCUS2859</name>
</gene>
<protein>
    <submittedName>
        <fullName evidence="7">Pre-mRNA-splicing factor SYF2</fullName>
    </submittedName>
</protein>
<evidence type="ECO:0000256" key="1">
    <source>
        <dbReference type="ARBA" id="ARBA00010097"/>
    </source>
</evidence>
<proteinExistence type="inferred from homology"/>
<sequence length="317" mass="36065">MVGDVVAEAQRVNTMRELVSPTTDESTEKKKNSITDRLEIVEKEKKHLDAQLTIIQRKKEHHDCELAKLAKLGEDKSSEKESEECADESSMSLVERIYAENRRKAAEAHAATKNAPALPPLFADTVPLYQNPADCPLVQETIERYQIVKPLLVKMLIDKKQKESLAQKYQTEKYNVMYAEWLAKDERYCKSQKKMARDEKHREIFERTFPELKKAREERERNGRSNGGNGGTSKKSDAEQVLSFDYSADASPYLFGIVILPIFSVHSVPMLYIIWPLLSVLCCHPFPSPISALAFCQVEVIQSMIGILGGKIYNEQI</sequence>
<evidence type="ECO:0000256" key="4">
    <source>
        <dbReference type="SAM" id="Phobius"/>
    </source>
</evidence>
<dbReference type="AlphaFoldDB" id="A0A183U2Y8"/>
<feature type="region of interest" description="Disordered" evidence="3">
    <location>
        <begin position="215"/>
        <end position="236"/>
    </location>
</feature>
<dbReference type="EMBL" id="UYWY01003168">
    <property type="protein sequence ID" value="VDM28576.1"/>
    <property type="molecule type" value="Genomic_DNA"/>
</dbReference>
<reference evidence="5 6" key="2">
    <citation type="submission" date="2018-11" db="EMBL/GenBank/DDBJ databases">
        <authorList>
            <consortium name="Pathogen Informatics"/>
        </authorList>
    </citation>
    <scope>NUCLEOTIDE SEQUENCE [LARGE SCALE GENOMIC DNA]</scope>
</reference>
<dbReference type="InterPro" id="IPR051571">
    <property type="entry name" value="N-CoR_corepressor"/>
</dbReference>
<evidence type="ECO:0000256" key="2">
    <source>
        <dbReference type="SAM" id="Coils"/>
    </source>
</evidence>
<keyword evidence="4" id="KW-0472">Membrane</keyword>
<dbReference type="Proteomes" id="UP000050794">
    <property type="component" value="Unassembled WGS sequence"/>
</dbReference>
<dbReference type="GO" id="GO:0000785">
    <property type="term" value="C:chromatin"/>
    <property type="evidence" value="ECO:0007669"/>
    <property type="project" value="TreeGrafter"/>
</dbReference>
<dbReference type="GO" id="GO:0006357">
    <property type="term" value="P:regulation of transcription by RNA polymerase II"/>
    <property type="evidence" value="ECO:0007669"/>
    <property type="project" value="TreeGrafter"/>
</dbReference>
<name>A0A183U2Y8_TOXCA</name>
<accession>A0A183U2Y8</accession>
<evidence type="ECO:0000313" key="7">
    <source>
        <dbReference type="WBParaSite" id="TCNE_0000285801-mRNA-1"/>
    </source>
</evidence>
<dbReference type="PANTHER" id="PTHR13992">
    <property type="entry name" value="NUCLEAR RECEPTOR CO-REPRESSOR RELATED NCOR"/>
    <property type="match status" value="1"/>
</dbReference>
<keyword evidence="6" id="KW-1185">Reference proteome</keyword>
<keyword evidence="4" id="KW-0812">Transmembrane</keyword>
<keyword evidence="4" id="KW-1133">Transmembrane helix</keyword>
<feature type="transmembrane region" description="Helical" evidence="4">
    <location>
        <begin position="253"/>
        <end position="275"/>
    </location>
</feature>